<gene>
    <name evidence="2" type="ORF">CNF02_07305</name>
</gene>
<proteinExistence type="predicted"/>
<name>A0A2A5WC36_9GAMM</name>
<protein>
    <submittedName>
        <fullName evidence="2">Uncharacterized protein</fullName>
    </submittedName>
</protein>
<dbReference type="EMBL" id="NTJZ01000006">
    <property type="protein sequence ID" value="PDH33827.1"/>
    <property type="molecule type" value="Genomic_DNA"/>
</dbReference>
<dbReference type="Proteomes" id="UP000219329">
    <property type="component" value="Unassembled WGS sequence"/>
</dbReference>
<comment type="caution">
    <text evidence="2">The sequence shown here is derived from an EMBL/GenBank/DDBJ whole genome shotgun (WGS) entry which is preliminary data.</text>
</comment>
<dbReference type="AlphaFoldDB" id="A0A2A5WC36"/>
<sequence length="338" mass="38317">MKRTINKALSAIYFFCTAPLLAAEYEPPRTQSGKPDLQGYWTNASLTKMERDPNYAEYGLVFPSNLVPELTADHPQVVRQQTDDNQAWKELPDGSDLARGRGYNAFWVDPGQNFAVVKGEVRTSMVTYPNNGLIPYSEEGRKLRRENRAKYSGILSDQVTMGTDGPEGRALGERCLIGMGSTGGPPITNVRYNNLYQIIQTDEYIALHIEMAHDIRIIPITTEYRRTNMTPWFGDSIGHWDGDTLVVETKGLHPLHGERHYVAALSEQAKVIERFTRHSNEQILYEFEVVDPIYYEEPWQGEMSFNASNLPIYEYACHEGNYGLIGILAGARQLEQED</sequence>
<reference evidence="2 3" key="1">
    <citation type="submission" date="2017-08" db="EMBL/GenBank/DDBJ databases">
        <title>Fine stratification of microbial communities through a metagenomic profile of the photic zone.</title>
        <authorList>
            <person name="Haro-Moreno J.M."/>
            <person name="Lopez-Perez M."/>
            <person name="De La Torre J."/>
            <person name="Picazo A."/>
            <person name="Camacho A."/>
            <person name="Rodriguez-Valera F."/>
        </authorList>
    </citation>
    <scope>NUCLEOTIDE SEQUENCE [LARGE SCALE GENOMIC DNA]</scope>
    <source>
        <strain evidence="2">MED-G28</strain>
    </source>
</reference>
<organism evidence="2 3">
    <name type="scientific">OM182 bacterium MED-G28</name>
    <dbReference type="NCBI Taxonomy" id="1986256"/>
    <lineage>
        <taxon>Bacteria</taxon>
        <taxon>Pseudomonadati</taxon>
        <taxon>Pseudomonadota</taxon>
        <taxon>Gammaproteobacteria</taxon>
        <taxon>OMG group</taxon>
        <taxon>OM182 clade</taxon>
    </lineage>
</organism>
<keyword evidence="1" id="KW-0732">Signal</keyword>
<evidence type="ECO:0000313" key="3">
    <source>
        <dbReference type="Proteomes" id="UP000219329"/>
    </source>
</evidence>
<feature type="chain" id="PRO_5012111036" evidence="1">
    <location>
        <begin position="23"/>
        <end position="338"/>
    </location>
</feature>
<evidence type="ECO:0000256" key="1">
    <source>
        <dbReference type="SAM" id="SignalP"/>
    </source>
</evidence>
<feature type="signal peptide" evidence="1">
    <location>
        <begin position="1"/>
        <end position="22"/>
    </location>
</feature>
<evidence type="ECO:0000313" key="2">
    <source>
        <dbReference type="EMBL" id="PDH33827.1"/>
    </source>
</evidence>
<accession>A0A2A5WC36</accession>